<reference evidence="2" key="1">
    <citation type="submission" date="2020-03" db="EMBL/GenBank/DDBJ databases">
        <title>The deep terrestrial virosphere.</title>
        <authorList>
            <person name="Holmfeldt K."/>
            <person name="Nilsson E."/>
            <person name="Simone D."/>
            <person name="Lopez-Fernandez M."/>
            <person name="Wu X."/>
            <person name="de Brujin I."/>
            <person name="Lundin D."/>
            <person name="Andersson A."/>
            <person name="Bertilsson S."/>
            <person name="Dopson M."/>
        </authorList>
    </citation>
    <scope>NUCLEOTIDE SEQUENCE</scope>
    <source>
        <strain evidence="2">MM415B04122</strain>
    </source>
</reference>
<dbReference type="Pfam" id="PF13679">
    <property type="entry name" value="Methyltransf_32"/>
    <property type="match status" value="1"/>
</dbReference>
<dbReference type="GO" id="GO:0008168">
    <property type="term" value="F:methyltransferase activity"/>
    <property type="evidence" value="ECO:0007669"/>
    <property type="project" value="UniProtKB-KW"/>
</dbReference>
<evidence type="ECO:0000313" key="2">
    <source>
        <dbReference type="EMBL" id="QJA93748.1"/>
    </source>
</evidence>
<sequence length="210" mass="24045">MTEKYIEYKKQSYLDEFLSLKCSGDVLNIVSPIQNAQKEITESMAVLKRVRKISLKNPMNYTLYDFCAGNALTSVLAAHLLPIKQVIAVDNRGRSRDWYKAKRFTYEFSDIYDFPVNRINKDSIMVSIHPCSNLAERVIEIYNNSTAEFLILMPCCNGGIRIGTPDLIREKIGKYLIWCWDLASRCVGRVNMVIDSKCLSPKNCILIAKK</sequence>
<keyword evidence="2" id="KW-0489">Methyltransferase</keyword>
<evidence type="ECO:0000259" key="1">
    <source>
        <dbReference type="Pfam" id="PF13679"/>
    </source>
</evidence>
<proteinExistence type="predicted"/>
<gene>
    <name evidence="2" type="ORF">MM415B04122_0006</name>
</gene>
<organism evidence="2">
    <name type="scientific">viral metagenome</name>
    <dbReference type="NCBI Taxonomy" id="1070528"/>
    <lineage>
        <taxon>unclassified sequences</taxon>
        <taxon>metagenomes</taxon>
        <taxon>organismal metagenomes</taxon>
    </lineage>
</organism>
<protein>
    <submittedName>
        <fullName evidence="2">Putative methyltransferase</fullName>
    </submittedName>
</protein>
<feature type="domain" description="Methyltransferase" evidence="1">
    <location>
        <begin position="37"/>
        <end position="158"/>
    </location>
</feature>
<dbReference type="InterPro" id="IPR025714">
    <property type="entry name" value="Methyltranfer_dom"/>
</dbReference>
<name>A0A6M3LLC9_9ZZZZ</name>
<dbReference type="SUPFAM" id="SSF53335">
    <property type="entry name" value="S-adenosyl-L-methionine-dependent methyltransferases"/>
    <property type="match status" value="1"/>
</dbReference>
<dbReference type="AlphaFoldDB" id="A0A6M3LLC9"/>
<accession>A0A6M3LLC9</accession>
<dbReference type="GO" id="GO:0032259">
    <property type="term" value="P:methylation"/>
    <property type="evidence" value="ECO:0007669"/>
    <property type="project" value="UniProtKB-KW"/>
</dbReference>
<dbReference type="InterPro" id="IPR029063">
    <property type="entry name" value="SAM-dependent_MTases_sf"/>
</dbReference>
<dbReference type="EMBL" id="MT143174">
    <property type="protein sequence ID" value="QJA93748.1"/>
    <property type="molecule type" value="Genomic_DNA"/>
</dbReference>
<keyword evidence="2" id="KW-0808">Transferase</keyword>